<protein>
    <submittedName>
        <fullName evidence="4">FAM63A-like isoform X2</fullName>
    </submittedName>
</protein>
<accession>A0A2P6V419</accession>
<feature type="compositionally biased region" description="Gly residues" evidence="1">
    <location>
        <begin position="748"/>
        <end position="759"/>
    </location>
</feature>
<dbReference type="Proteomes" id="UP000239649">
    <property type="component" value="Unassembled WGS sequence"/>
</dbReference>
<feature type="region of interest" description="Disordered" evidence="1">
    <location>
        <begin position="41"/>
        <end position="81"/>
    </location>
</feature>
<organism evidence="4 5">
    <name type="scientific">Micractinium conductrix</name>
    <dbReference type="NCBI Taxonomy" id="554055"/>
    <lineage>
        <taxon>Eukaryota</taxon>
        <taxon>Viridiplantae</taxon>
        <taxon>Chlorophyta</taxon>
        <taxon>core chlorophytes</taxon>
        <taxon>Trebouxiophyceae</taxon>
        <taxon>Chlorellales</taxon>
        <taxon>Chlorellaceae</taxon>
        <taxon>Chlorella clade</taxon>
        <taxon>Micractinium</taxon>
    </lineage>
</organism>
<comment type="caution">
    <text evidence="4">The sequence shown here is derived from an EMBL/GenBank/DDBJ whole genome shotgun (WGS) entry which is preliminary data.</text>
</comment>
<feature type="region of interest" description="Disordered" evidence="1">
    <location>
        <begin position="538"/>
        <end position="568"/>
    </location>
</feature>
<keyword evidence="5" id="KW-1185">Reference proteome</keyword>
<gene>
    <name evidence="4" type="ORF">C2E20_7621</name>
</gene>
<dbReference type="GO" id="GO:0004843">
    <property type="term" value="F:cysteine-type deubiquitinase activity"/>
    <property type="evidence" value="ECO:0007669"/>
    <property type="project" value="InterPro"/>
</dbReference>
<feature type="signal peptide" evidence="2">
    <location>
        <begin position="1"/>
        <end position="28"/>
    </location>
</feature>
<feature type="region of interest" description="Disordered" evidence="1">
    <location>
        <begin position="905"/>
        <end position="974"/>
    </location>
</feature>
<feature type="compositionally biased region" description="Gly residues" evidence="1">
    <location>
        <begin position="485"/>
        <end position="494"/>
    </location>
</feature>
<evidence type="ECO:0000313" key="5">
    <source>
        <dbReference type="Proteomes" id="UP000239649"/>
    </source>
</evidence>
<dbReference type="GO" id="GO:1990380">
    <property type="term" value="F:K48-linked deubiquitinase activity"/>
    <property type="evidence" value="ECO:0007669"/>
    <property type="project" value="InterPro"/>
</dbReference>
<reference evidence="4 5" key="1">
    <citation type="journal article" date="2018" name="Plant J.">
        <title>Genome sequences of Chlorella sorokiniana UTEX 1602 and Micractinium conductrix SAG 241.80: implications to maltose excretion by a green alga.</title>
        <authorList>
            <person name="Arriola M.B."/>
            <person name="Velmurugan N."/>
            <person name="Zhang Y."/>
            <person name="Plunkett M.H."/>
            <person name="Hondzo H."/>
            <person name="Barney B.M."/>
        </authorList>
    </citation>
    <scope>NUCLEOTIDE SEQUENCE [LARGE SCALE GENOMIC DNA]</scope>
    <source>
        <strain evidence="4 5">SAG 241.80</strain>
    </source>
</reference>
<evidence type="ECO:0000259" key="3">
    <source>
        <dbReference type="Pfam" id="PF04424"/>
    </source>
</evidence>
<feature type="compositionally biased region" description="Basic and acidic residues" evidence="1">
    <location>
        <begin position="906"/>
        <end position="928"/>
    </location>
</feature>
<feature type="compositionally biased region" description="Low complexity" evidence="1">
    <location>
        <begin position="929"/>
        <end position="953"/>
    </location>
</feature>
<dbReference type="GO" id="GO:0071944">
    <property type="term" value="C:cell periphery"/>
    <property type="evidence" value="ECO:0007669"/>
    <property type="project" value="TreeGrafter"/>
</dbReference>
<dbReference type="SUPFAM" id="SSF55550">
    <property type="entry name" value="SH2 domain"/>
    <property type="match status" value="1"/>
</dbReference>
<feature type="region of interest" description="Disordered" evidence="1">
    <location>
        <begin position="699"/>
        <end position="762"/>
    </location>
</feature>
<sequence length="974" mass="102149">MDCWLTWVAAVVLLHLMASRLGLGGADAARTAMAWAGNWLRKQRQPQRRQQTQQEQQQQQQQTQQKWPPPPQQQRSQQPQAAAIEHHLRPWMLPPQAGPLSLPDFLQLVRQQWVLLGRGVRPLRDAELEALARRAGFVGGLSPQQVPLQPSALAAFAPWFAERLQVLAAVVPALCYPDAQLVAGLHVGRTEAADCLQCRSPGTFLLRLSSLTGHLVLSLVEEEGSAGGPPLRSDSDSDGESGRVAHYLLSVPHLRASGLVQAVMEVGACRRLLDTASGRSWPRAGRMGEEAAYKVKTISFSGRRVSIMLQDANGPCPLLAIANVLLLRNQLQLPAGVGEVSQDRLVHMVAERLLDSNARSLEGAGLSEEQRASLAHNLSDAIALLPKLTTGIDVNLRFHDAQGFEYTPEVAVFDLLDIPLVHGWLVDPQDEETAHAVGSKSYNELVVLLVTALGSAATPKQLTPGVSFRSGDRQLSGEGLAAAGPAGGGGGDGGSQQDSDKASAAAAAVAQQQGQRIDADMLSSALRESLRLSVPAARDADAASSGPTSANFGAPTLGEASRAHSNLSMQTNDSMHSTVNRMMADLLSDTFTAANTPHSRGSGQAPFDGGARTGSGCDGGEEGEEATSALRPAFEPGSSAGSVSGQPSGVASPGAAAADEGEWWVEVRLSVDEAAAAAGGQAPVRVALVPHAAPPPPFDYGHIAGGGAAAAQRTTPATPHASMASMAPPEEPWRGGSGGAGTATPAAGGSGASGGGGDASPGEAAVREALLVQQFLDGHPSQLTYHGLVALQEGLRANQLAVFFRNNHFSTLFKGPEGQLYLLATDEGFQYEADVVWEHLASVDGDTSLVGGDFRPFQPHASQSDAAARQAAARDADWAAATAAAGGDTHDADLALAMQLQAEEEERVRAEQERRHAQAARQQEEQRRAALPQQQQQRVLPSQRRPSSGDSSGSAGGRRKKDKKSSGDSSCAIM</sequence>
<dbReference type="AlphaFoldDB" id="A0A2P6V419"/>
<feature type="compositionally biased region" description="Low complexity" evidence="1">
    <location>
        <begin position="636"/>
        <end position="657"/>
    </location>
</feature>
<dbReference type="PANTHER" id="PTHR18063:SF6">
    <property type="entry name" value="UBIQUITIN CARBOXYL-TERMINAL HYDROLASE"/>
    <property type="match status" value="1"/>
</dbReference>
<dbReference type="GO" id="GO:0005829">
    <property type="term" value="C:cytosol"/>
    <property type="evidence" value="ECO:0007669"/>
    <property type="project" value="TreeGrafter"/>
</dbReference>
<evidence type="ECO:0000256" key="2">
    <source>
        <dbReference type="SAM" id="SignalP"/>
    </source>
</evidence>
<feature type="compositionally biased region" description="Low complexity" evidence="1">
    <location>
        <begin position="48"/>
        <end position="66"/>
    </location>
</feature>
<dbReference type="Gene3D" id="3.30.505.10">
    <property type="entry name" value="SH2 domain"/>
    <property type="match status" value="1"/>
</dbReference>
<dbReference type="PANTHER" id="PTHR18063">
    <property type="entry name" value="NF-E2 INDUCIBLE PROTEIN"/>
    <property type="match status" value="1"/>
</dbReference>
<dbReference type="CDD" id="cd00173">
    <property type="entry name" value="SH2"/>
    <property type="match status" value="1"/>
</dbReference>
<feature type="compositionally biased region" description="Polar residues" evidence="1">
    <location>
        <begin position="593"/>
        <end position="602"/>
    </location>
</feature>
<dbReference type="InterPro" id="IPR007518">
    <property type="entry name" value="MINDY"/>
</dbReference>
<evidence type="ECO:0000256" key="1">
    <source>
        <dbReference type="SAM" id="MobiDB-lite"/>
    </source>
</evidence>
<feature type="chain" id="PRO_5015137245" evidence="2">
    <location>
        <begin position="29"/>
        <end position="974"/>
    </location>
</feature>
<feature type="region of interest" description="Disordered" evidence="1">
    <location>
        <begin position="593"/>
        <end position="657"/>
    </location>
</feature>
<feature type="domain" description="MINDY deubiquitinase" evidence="3">
    <location>
        <begin position="292"/>
        <end position="854"/>
    </location>
</feature>
<dbReference type="EMBL" id="LHPF02000032">
    <property type="protein sequence ID" value="PSC68829.1"/>
    <property type="molecule type" value="Genomic_DNA"/>
</dbReference>
<dbReference type="STRING" id="554055.A0A2P6V419"/>
<dbReference type="InterPro" id="IPR033979">
    <property type="entry name" value="MINDY_domain"/>
</dbReference>
<name>A0A2P6V419_9CHLO</name>
<dbReference type="GO" id="GO:0016807">
    <property type="term" value="F:cysteine-type carboxypeptidase activity"/>
    <property type="evidence" value="ECO:0007669"/>
    <property type="project" value="TreeGrafter"/>
</dbReference>
<dbReference type="Pfam" id="PF04424">
    <property type="entry name" value="MINDY_DUB"/>
    <property type="match status" value="1"/>
</dbReference>
<dbReference type="SUPFAM" id="SSF81995">
    <property type="entry name" value="beta-sandwich domain of Sec23/24"/>
    <property type="match status" value="1"/>
</dbReference>
<evidence type="ECO:0000313" key="4">
    <source>
        <dbReference type="EMBL" id="PSC68829.1"/>
    </source>
</evidence>
<dbReference type="OrthoDB" id="10261212at2759"/>
<proteinExistence type="predicted"/>
<feature type="region of interest" description="Disordered" evidence="1">
    <location>
        <begin position="461"/>
        <end position="504"/>
    </location>
</feature>
<dbReference type="GO" id="GO:0071108">
    <property type="term" value="P:protein K48-linked deubiquitination"/>
    <property type="evidence" value="ECO:0007669"/>
    <property type="project" value="TreeGrafter"/>
</dbReference>
<dbReference type="InterPro" id="IPR036860">
    <property type="entry name" value="SH2_dom_sf"/>
</dbReference>
<keyword evidence="2" id="KW-0732">Signal</keyword>